<dbReference type="PANTHER" id="PTHR44757">
    <property type="entry name" value="DIGUANYLATE CYCLASE DGCP"/>
    <property type="match status" value="1"/>
</dbReference>
<dbReference type="InterPro" id="IPR052155">
    <property type="entry name" value="Biofilm_reg_signaling"/>
</dbReference>
<proteinExistence type="predicted"/>
<feature type="transmembrane region" description="Helical" evidence="1">
    <location>
        <begin position="97"/>
        <end position="115"/>
    </location>
</feature>
<feature type="transmembrane region" description="Helical" evidence="1">
    <location>
        <begin position="63"/>
        <end position="85"/>
    </location>
</feature>
<dbReference type="SUPFAM" id="SSF55073">
    <property type="entry name" value="Nucleotide cyclase"/>
    <property type="match status" value="1"/>
</dbReference>
<reference evidence="5" key="1">
    <citation type="submission" date="2017-04" db="EMBL/GenBank/DDBJ databases">
        <authorList>
            <person name="Varghese N."/>
            <person name="Submissions S."/>
        </authorList>
    </citation>
    <scope>NUCLEOTIDE SEQUENCE [LARGE SCALE GENOMIC DNA]</scope>
    <source>
        <strain evidence="5">USBA 82</strain>
    </source>
</reference>
<sequence length="526" mass="58230">MEGLDFRTVVLGGFILFCVCIILVGTLWRQSRGRFCGLGYSFLGFILISLGLGLMFLRGIVGPFFSVVMVNSLMIVGLIFGLIGLETFLGLKNSHRKDFIILTILTSAIAYFTYLNPSTPKRIACFSASMSYFSWRYIRIAILDADRSRKNLTLGIGLVFVVYFIIAVARFITALSLYYDAHSLELPSGGIEIFFGYAQQTLIVLWAYALNLMVNKKLMQELDKERLKFSAVFNGSPHGIVLTKLSDGEIIDANPGLTRMLGLDYKNVLGKTIVKIELCASLEERSKMIRRVLQDGSVRDMEIKFKHSSGRQVVGALSIDQVSVNGEGVLLSTIVDVTEQKDMEQQIAKMAQTDPLTGLLNRAAFSDRLDRAMKKASFKGQKLSLMFLDLDRFKPVNDDFGHAVGDVVLRQTTERITDAVGNDGTVGRIGGDEFVVLVPFGEEQARSIGERIVLAIERPFEIDDRSIRISCSVGIAIYPDHGTDEIELAKNADQAMYAVKKAGGNGVRVFGQTDDTDRIRLEGAWG</sequence>
<feature type="transmembrane region" description="Helical" evidence="1">
    <location>
        <begin position="152"/>
        <end position="173"/>
    </location>
</feature>
<dbReference type="PROSITE" id="PS50112">
    <property type="entry name" value="PAS"/>
    <property type="match status" value="1"/>
</dbReference>
<evidence type="ECO:0000259" key="2">
    <source>
        <dbReference type="PROSITE" id="PS50112"/>
    </source>
</evidence>
<evidence type="ECO:0000256" key="1">
    <source>
        <dbReference type="SAM" id="Phobius"/>
    </source>
</evidence>
<dbReference type="FunFam" id="3.30.70.270:FF:000001">
    <property type="entry name" value="Diguanylate cyclase domain protein"/>
    <property type="match status" value="1"/>
</dbReference>
<dbReference type="CDD" id="cd01949">
    <property type="entry name" value="GGDEF"/>
    <property type="match status" value="1"/>
</dbReference>
<organism evidence="4 5">
    <name type="scientific">Dethiosulfovibrio salsuginis</name>
    <dbReference type="NCBI Taxonomy" id="561720"/>
    <lineage>
        <taxon>Bacteria</taxon>
        <taxon>Thermotogati</taxon>
        <taxon>Synergistota</taxon>
        <taxon>Synergistia</taxon>
        <taxon>Synergistales</taxon>
        <taxon>Dethiosulfovibrionaceae</taxon>
        <taxon>Dethiosulfovibrio</taxon>
    </lineage>
</organism>
<feature type="transmembrane region" description="Helical" evidence="1">
    <location>
        <begin position="35"/>
        <end position="57"/>
    </location>
</feature>
<dbReference type="CDD" id="cd00130">
    <property type="entry name" value="PAS"/>
    <property type="match status" value="1"/>
</dbReference>
<dbReference type="PROSITE" id="PS50887">
    <property type="entry name" value="GGDEF"/>
    <property type="match status" value="1"/>
</dbReference>
<dbReference type="InterPro" id="IPR043128">
    <property type="entry name" value="Rev_trsase/Diguanyl_cyclase"/>
</dbReference>
<dbReference type="InterPro" id="IPR035965">
    <property type="entry name" value="PAS-like_dom_sf"/>
</dbReference>
<dbReference type="SUPFAM" id="SSF55785">
    <property type="entry name" value="PYP-like sensor domain (PAS domain)"/>
    <property type="match status" value="1"/>
</dbReference>
<dbReference type="PANTHER" id="PTHR44757:SF2">
    <property type="entry name" value="BIOFILM ARCHITECTURE MAINTENANCE PROTEIN MBAA"/>
    <property type="match status" value="1"/>
</dbReference>
<keyword evidence="1" id="KW-0812">Transmembrane</keyword>
<dbReference type="Gene3D" id="3.30.450.20">
    <property type="entry name" value="PAS domain"/>
    <property type="match status" value="1"/>
</dbReference>
<dbReference type="Pfam" id="PF00990">
    <property type="entry name" value="GGDEF"/>
    <property type="match status" value="1"/>
</dbReference>
<dbReference type="Proteomes" id="UP000193355">
    <property type="component" value="Unassembled WGS sequence"/>
</dbReference>
<dbReference type="RefSeq" id="WP_085545524.1">
    <property type="nucleotide sequence ID" value="NZ_FXBB01000043.1"/>
</dbReference>
<dbReference type="InterPro" id="IPR029787">
    <property type="entry name" value="Nucleotide_cyclase"/>
</dbReference>
<dbReference type="SMART" id="SM00091">
    <property type="entry name" value="PAS"/>
    <property type="match status" value="1"/>
</dbReference>
<accession>A0A1X7L2A8</accession>
<keyword evidence="5" id="KW-1185">Reference proteome</keyword>
<evidence type="ECO:0000313" key="5">
    <source>
        <dbReference type="Proteomes" id="UP000193355"/>
    </source>
</evidence>
<dbReference type="SMART" id="SM00267">
    <property type="entry name" value="GGDEF"/>
    <property type="match status" value="1"/>
</dbReference>
<dbReference type="EMBL" id="FXBB01000043">
    <property type="protein sequence ID" value="SMG47825.1"/>
    <property type="molecule type" value="Genomic_DNA"/>
</dbReference>
<dbReference type="Gene3D" id="3.30.70.270">
    <property type="match status" value="1"/>
</dbReference>
<keyword evidence="1" id="KW-0472">Membrane</keyword>
<dbReference type="NCBIfam" id="TIGR00254">
    <property type="entry name" value="GGDEF"/>
    <property type="match status" value="1"/>
</dbReference>
<feature type="domain" description="GGDEF" evidence="3">
    <location>
        <begin position="381"/>
        <end position="512"/>
    </location>
</feature>
<dbReference type="AlphaFoldDB" id="A0A1X7L2A8"/>
<feature type="domain" description="PAS" evidence="2">
    <location>
        <begin position="247"/>
        <end position="296"/>
    </location>
</feature>
<dbReference type="InterPro" id="IPR000014">
    <property type="entry name" value="PAS"/>
</dbReference>
<gene>
    <name evidence="4" type="ORF">SAMN06275492_1436</name>
</gene>
<dbReference type="STRING" id="561720.SAMN06275492_1436"/>
<dbReference type="NCBIfam" id="TIGR00229">
    <property type="entry name" value="sensory_box"/>
    <property type="match status" value="1"/>
</dbReference>
<keyword evidence="1" id="KW-1133">Transmembrane helix</keyword>
<dbReference type="InterPro" id="IPR000160">
    <property type="entry name" value="GGDEF_dom"/>
</dbReference>
<feature type="transmembrane region" description="Helical" evidence="1">
    <location>
        <begin position="6"/>
        <end position="28"/>
    </location>
</feature>
<name>A0A1X7L2A8_9BACT</name>
<dbReference type="OrthoDB" id="1964at2"/>
<protein>
    <submittedName>
        <fullName evidence="4">PAS domain S-box-containing protein/diguanylate cyclase (GGDEF) domain-containing protein</fullName>
    </submittedName>
</protein>
<dbReference type="Pfam" id="PF13426">
    <property type="entry name" value="PAS_9"/>
    <property type="match status" value="1"/>
</dbReference>
<evidence type="ECO:0000313" key="4">
    <source>
        <dbReference type="EMBL" id="SMG47825.1"/>
    </source>
</evidence>
<evidence type="ECO:0000259" key="3">
    <source>
        <dbReference type="PROSITE" id="PS50887"/>
    </source>
</evidence>
<feature type="transmembrane region" description="Helical" evidence="1">
    <location>
        <begin position="193"/>
        <end position="214"/>
    </location>
</feature>